<dbReference type="Pfam" id="PF03962">
    <property type="entry name" value="Mnd1"/>
    <property type="match status" value="1"/>
</dbReference>
<feature type="coiled-coil region" evidence="6">
    <location>
        <begin position="100"/>
        <end position="140"/>
    </location>
</feature>
<name>A0AAW2FU50_9HYME</name>
<dbReference type="InterPro" id="IPR036390">
    <property type="entry name" value="WH_DNA-bd_sf"/>
</dbReference>
<dbReference type="AlphaFoldDB" id="A0AAW2FU50"/>
<feature type="domain" description="Mnd1 HTH" evidence="7">
    <location>
        <begin position="16"/>
        <end position="75"/>
    </location>
</feature>
<dbReference type="Pfam" id="PF18517">
    <property type="entry name" value="LZ3wCH"/>
    <property type="match status" value="1"/>
</dbReference>
<evidence type="ECO:0000256" key="5">
    <source>
        <dbReference type="PIRNR" id="PIRNR026991"/>
    </source>
</evidence>
<feature type="domain" description="Leucine zipper with capping helix" evidence="8">
    <location>
        <begin position="151"/>
        <end position="203"/>
    </location>
</feature>
<dbReference type="GO" id="GO:0005634">
    <property type="term" value="C:nucleus"/>
    <property type="evidence" value="ECO:0007669"/>
    <property type="project" value="UniProtKB-SubCell"/>
</dbReference>
<gene>
    <name evidence="9" type="ORF">PUN28_009415</name>
</gene>
<dbReference type="EMBL" id="JADYXP020000008">
    <property type="protein sequence ID" value="KAL0118720.1"/>
    <property type="molecule type" value="Genomic_DNA"/>
</dbReference>
<evidence type="ECO:0000256" key="4">
    <source>
        <dbReference type="ARBA" id="ARBA00023242"/>
    </source>
</evidence>
<accession>A0AAW2FU50</accession>
<dbReference type="Proteomes" id="UP001430953">
    <property type="component" value="Unassembled WGS sequence"/>
</dbReference>
<proteinExistence type="inferred from homology"/>
<dbReference type="GO" id="GO:0003690">
    <property type="term" value="F:double-stranded DNA binding"/>
    <property type="evidence" value="ECO:0007669"/>
    <property type="project" value="InterPro"/>
</dbReference>
<dbReference type="SUPFAM" id="SSF46785">
    <property type="entry name" value="Winged helix' DNA-binding domain"/>
    <property type="match status" value="1"/>
</dbReference>
<dbReference type="InterPro" id="IPR005647">
    <property type="entry name" value="Mnd1"/>
</dbReference>
<comment type="caution">
    <text evidence="9">The sequence shown here is derived from an EMBL/GenBank/DDBJ whole genome shotgun (WGS) entry which is preliminary data.</text>
</comment>
<comment type="subcellular location">
    <subcellularLocation>
        <location evidence="1 5">Nucleus</location>
    </subcellularLocation>
</comment>
<comment type="function">
    <text evidence="5">Required for proper homologous chromosome pairing and efficient cross-over and intragenic recombination during meiosis.</text>
</comment>
<evidence type="ECO:0000259" key="7">
    <source>
        <dbReference type="Pfam" id="PF03962"/>
    </source>
</evidence>
<evidence type="ECO:0000313" key="10">
    <source>
        <dbReference type="Proteomes" id="UP001430953"/>
    </source>
</evidence>
<reference evidence="9 10" key="1">
    <citation type="submission" date="2023-03" db="EMBL/GenBank/DDBJ databases">
        <title>High recombination rates correlate with genetic variation in Cardiocondyla obscurior ants.</title>
        <authorList>
            <person name="Errbii M."/>
        </authorList>
    </citation>
    <scope>NUCLEOTIDE SEQUENCE [LARGE SCALE GENOMIC DNA]</scope>
    <source>
        <strain evidence="9">Alpha-2009</strain>
        <tissue evidence="9">Whole body</tissue>
    </source>
</reference>
<keyword evidence="4 5" id="KW-0539">Nucleus</keyword>
<protein>
    <recommendedName>
        <fullName evidence="5">Meiotic nuclear division protein 1 homolog</fullName>
    </recommendedName>
</protein>
<evidence type="ECO:0000256" key="3">
    <source>
        <dbReference type="ARBA" id="ARBA00023054"/>
    </source>
</evidence>
<dbReference type="InterPro" id="IPR040661">
    <property type="entry name" value="LZ3wCH"/>
</dbReference>
<dbReference type="InterPro" id="IPR040453">
    <property type="entry name" value="Mnd1_HTH"/>
</dbReference>
<evidence type="ECO:0000256" key="2">
    <source>
        <dbReference type="ARBA" id="ARBA00005981"/>
    </source>
</evidence>
<evidence type="ECO:0000313" key="9">
    <source>
        <dbReference type="EMBL" id="KAL0118720.1"/>
    </source>
</evidence>
<comment type="similarity">
    <text evidence="2 5">Belongs to the MND1 family.</text>
</comment>
<evidence type="ECO:0000256" key="1">
    <source>
        <dbReference type="ARBA" id="ARBA00004123"/>
    </source>
</evidence>
<keyword evidence="10" id="KW-1185">Reference proteome</keyword>
<sequence>MSKKKGVSLDEKRMRMLQIFYEKKEFFTLKELEKIAPREKGIVLQSVKDVLQGLVDDGLVRSEKIGTTIYFWRFPGENITATESRIADTNKKIVETEFKFQKIKEDIEKEKKLKNNTEEKTKLLEEVELLKKEEQDIKKLIVKFSEVDPDVIAEMDEKAQKYKDVANVWTDNVFALQSWCRNKFNISNQELNKQFNIPEDLDYK</sequence>
<dbReference type="PIRSF" id="PIRSF026991">
    <property type="entry name" value="Mnd1"/>
    <property type="match status" value="1"/>
</dbReference>
<dbReference type="GO" id="GO:0007131">
    <property type="term" value="P:reciprocal meiotic recombination"/>
    <property type="evidence" value="ECO:0007669"/>
    <property type="project" value="InterPro"/>
</dbReference>
<evidence type="ECO:0000259" key="8">
    <source>
        <dbReference type="Pfam" id="PF18517"/>
    </source>
</evidence>
<evidence type="ECO:0000256" key="6">
    <source>
        <dbReference type="SAM" id="Coils"/>
    </source>
</evidence>
<keyword evidence="3 6" id="KW-0175">Coiled coil</keyword>
<organism evidence="9 10">
    <name type="scientific">Cardiocondyla obscurior</name>
    <dbReference type="NCBI Taxonomy" id="286306"/>
    <lineage>
        <taxon>Eukaryota</taxon>
        <taxon>Metazoa</taxon>
        <taxon>Ecdysozoa</taxon>
        <taxon>Arthropoda</taxon>
        <taxon>Hexapoda</taxon>
        <taxon>Insecta</taxon>
        <taxon>Pterygota</taxon>
        <taxon>Neoptera</taxon>
        <taxon>Endopterygota</taxon>
        <taxon>Hymenoptera</taxon>
        <taxon>Apocrita</taxon>
        <taxon>Aculeata</taxon>
        <taxon>Formicoidea</taxon>
        <taxon>Formicidae</taxon>
        <taxon>Myrmicinae</taxon>
        <taxon>Cardiocondyla</taxon>
    </lineage>
</organism>